<organism evidence="1 2">
    <name type="scientific">Cephalotus follicularis</name>
    <name type="common">Albany pitcher plant</name>
    <dbReference type="NCBI Taxonomy" id="3775"/>
    <lineage>
        <taxon>Eukaryota</taxon>
        <taxon>Viridiplantae</taxon>
        <taxon>Streptophyta</taxon>
        <taxon>Embryophyta</taxon>
        <taxon>Tracheophyta</taxon>
        <taxon>Spermatophyta</taxon>
        <taxon>Magnoliopsida</taxon>
        <taxon>eudicotyledons</taxon>
        <taxon>Gunneridae</taxon>
        <taxon>Pentapetalae</taxon>
        <taxon>rosids</taxon>
        <taxon>fabids</taxon>
        <taxon>Oxalidales</taxon>
        <taxon>Cephalotaceae</taxon>
        <taxon>Cephalotus</taxon>
    </lineage>
</organism>
<dbReference type="AlphaFoldDB" id="A0A1Q3D598"/>
<evidence type="ECO:0000313" key="1">
    <source>
        <dbReference type="EMBL" id="GAV87483.1"/>
    </source>
</evidence>
<reference evidence="2" key="1">
    <citation type="submission" date="2016-04" db="EMBL/GenBank/DDBJ databases">
        <title>Cephalotus genome sequencing.</title>
        <authorList>
            <person name="Fukushima K."/>
            <person name="Hasebe M."/>
            <person name="Fang X."/>
        </authorList>
    </citation>
    <scope>NUCLEOTIDE SEQUENCE [LARGE SCALE GENOMIC DNA]</scope>
    <source>
        <strain evidence="2">cv. St1</strain>
    </source>
</reference>
<proteinExistence type="predicted"/>
<sequence>MVVRSLDVKKDPFRPQEEGEEILGPEVPYFSAIGALLYLASCTRLDIAFSVNLLTRYSSTPTRRHWNGIKHIMRYLRGSTDMGLFYPRGTKTTLIGYADAGYLSDPHKADTTISWLSTKQTITTTSSNHSEILAIHEASRECIWLRSMIQHIQESCGLSSIRNNPTVIYEDNDACITQLRGGYIKGDRTKHISPKFFYTHELQKNGDIDVQQIRSNDNLANLFTKALPGTTLKKLGHDIGMRQIKDLH</sequence>
<dbReference type="CDD" id="cd09272">
    <property type="entry name" value="RNase_HI_RT_Ty1"/>
    <property type="match status" value="1"/>
</dbReference>
<accession>A0A1Q3D598</accession>
<gene>
    <name evidence="1" type="ORF">CFOL_v3_30909</name>
</gene>
<evidence type="ECO:0000313" key="2">
    <source>
        <dbReference type="Proteomes" id="UP000187406"/>
    </source>
</evidence>
<comment type="caution">
    <text evidence="1">The sequence shown here is derived from an EMBL/GenBank/DDBJ whole genome shotgun (WGS) entry which is preliminary data.</text>
</comment>
<dbReference type="PANTHER" id="PTHR11439">
    <property type="entry name" value="GAG-POL-RELATED RETROTRANSPOSON"/>
    <property type="match status" value="1"/>
</dbReference>
<dbReference type="EMBL" id="BDDD01004339">
    <property type="protein sequence ID" value="GAV87483.1"/>
    <property type="molecule type" value="Genomic_DNA"/>
</dbReference>
<dbReference type="OrthoDB" id="1712839at2759"/>
<keyword evidence="2" id="KW-1185">Reference proteome</keyword>
<dbReference type="Proteomes" id="UP000187406">
    <property type="component" value="Unassembled WGS sequence"/>
</dbReference>
<name>A0A1Q3D598_CEPFO</name>
<protein>
    <submittedName>
        <fullName evidence="1">Uncharacterized protein</fullName>
    </submittedName>
</protein>
<dbReference type="PANTHER" id="PTHR11439:SF486">
    <property type="entry name" value="RLK (RECEPTOR-LIKE KINASE) PROTEIN, PUTATIVE-RELATED"/>
    <property type="match status" value="1"/>
</dbReference>
<dbReference type="InParanoid" id="A0A1Q3D598"/>